<reference evidence="2 3" key="1">
    <citation type="submission" date="2019-05" db="EMBL/GenBank/DDBJ databases">
        <title>Another draft genome of Portunus trituberculatus and its Hox gene families provides insights of decapod evolution.</title>
        <authorList>
            <person name="Jeong J.-H."/>
            <person name="Song I."/>
            <person name="Kim S."/>
            <person name="Choi T."/>
            <person name="Kim D."/>
            <person name="Ryu S."/>
            <person name="Kim W."/>
        </authorList>
    </citation>
    <scope>NUCLEOTIDE SEQUENCE [LARGE SCALE GENOMIC DNA]</scope>
    <source>
        <tissue evidence="2">Muscle</tissue>
    </source>
</reference>
<protein>
    <submittedName>
        <fullName evidence="2">Uncharacterized protein</fullName>
    </submittedName>
</protein>
<gene>
    <name evidence="2" type="ORF">E2C01_100324</name>
</gene>
<proteinExistence type="predicted"/>
<dbReference type="Proteomes" id="UP000324222">
    <property type="component" value="Unassembled WGS sequence"/>
</dbReference>
<sequence>MKGVMKEEGRRAGMVVVVVVVAEEEHAPYQQIHQYPNPSHPLIHSSNPPPVLYISLKDPRTEDNNTAHSSPLNEYNNRKPKGPMGYILLLPCPHSLSALSHPSTRGCIVAPSVLPPQNDSQDLSFPQDVLLGGKITPLQRVFTGKHELLPSGNVNEESEGREGGRERKKERVRERG</sequence>
<dbReference type="AlphaFoldDB" id="A0A5B7KCS1"/>
<dbReference type="EMBL" id="VSRR010142009">
    <property type="protein sequence ID" value="MPD04626.1"/>
    <property type="molecule type" value="Genomic_DNA"/>
</dbReference>
<feature type="compositionally biased region" description="Basic and acidic residues" evidence="1">
    <location>
        <begin position="158"/>
        <end position="176"/>
    </location>
</feature>
<accession>A0A5B7KCS1</accession>
<feature type="region of interest" description="Disordered" evidence="1">
    <location>
        <begin position="146"/>
        <end position="176"/>
    </location>
</feature>
<evidence type="ECO:0000256" key="1">
    <source>
        <dbReference type="SAM" id="MobiDB-lite"/>
    </source>
</evidence>
<evidence type="ECO:0000313" key="2">
    <source>
        <dbReference type="EMBL" id="MPD04626.1"/>
    </source>
</evidence>
<name>A0A5B7KCS1_PORTR</name>
<evidence type="ECO:0000313" key="3">
    <source>
        <dbReference type="Proteomes" id="UP000324222"/>
    </source>
</evidence>
<comment type="caution">
    <text evidence="2">The sequence shown here is derived from an EMBL/GenBank/DDBJ whole genome shotgun (WGS) entry which is preliminary data.</text>
</comment>
<organism evidence="2 3">
    <name type="scientific">Portunus trituberculatus</name>
    <name type="common">Swimming crab</name>
    <name type="synonym">Neptunus trituberculatus</name>
    <dbReference type="NCBI Taxonomy" id="210409"/>
    <lineage>
        <taxon>Eukaryota</taxon>
        <taxon>Metazoa</taxon>
        <taxon>Ecdysozoa</taxon>
        <taxon>Arthropoda</taxon>
        <taxon>Crustacea</taxon>
        <taxon>Multicrustacea</taxon>
        <taxon>Malacostraca</taxon>
        <taxon>Eumalacostraca</taxon>
        <taxon>Eucarida</taxon>
        <taxon>Decapoda</taxon>
        <taxon>Pleocyemata</taxon>
        <taxon>Brachyura</taxon>
        <taxon>Eubrachyura</taxon>
        <taxon>Portunoidea</taxon>
        <taxon>Portunidae</taxon>
        <taxon>Portuninae</taxon>
        <taxon>Portunus</taxon>
    </lineage>
</organism>
<keyword evidence="3" id="KW-1185">Reference proteome</keyword>